<accession>A0A5C5ZWU4</accession>
<organism evidence="1 2">
    <name type="scientific">Neorhodopirellula pilleata</name>
    <dbReference type="NCBI Taxonomy" id="2714738"/>
    <lineage>
        <taxon>Bacteria</taxon>
        <taxon>Pseudomonadati</taxon>
        <taxon>Planctomycetota</taxon>
        <taxon>Planctomycetia</taxon>
        <taxon>Pirellulales</taxon>
        <taxon>Pirellulaceae</taxon>
        <taxon>Neorhodopirellula</taxon>
    </lineage>
</organism>
<sequence>MSGSSSYQPFRRDQAVVLIVTRSVSEGFNAVNSLVNIPRRRFLKLRFLRNPLRQRGIIDIDSSLTYAAGY</sequence>
<evidence type="ECO:0000313" key="2">
    <source>
        <dbReference type="Proteomes" id="UP000316213"/>
    </source>
</evidence>
<evidence type="ECO:0000313" key="1">
    <source>
        <dbReference type="EMBL" id="TWT91595.1"/>
    </source>
</evidence>
<protein>
    <submittedName>
        <fullName evidence="1">Uncharacterized protein</fullName>
    </submittedName>
</protein>
<keyword evidence="2" id="KW-1185">Reference proteome</keyword>
<comment type="caution">
    <text evidence="1">The sequence shown here is derived from an EMBL/GenBank/DDBJ whole genome shotgun (WGS) entry which is preliminary data.</text>
</comment>
<reference evidence="1 2" key="1">
    <citation type="submission" date="2019-02" db="EMBL/GenBank/DDBJ databases">
        <title>Deep-cultivation of Planctomycetes and their phenomic and genomic characterization uncovers novel biology.</title>
        <authorList>
            <person name="Wiegand S."/>
            <person name="Jogler M."/>
            <person name="Boedeker C."/>
            <person name="Pinto D."/>
            <person name="Vollmers J."/>
            <person name="Rivas-Marin E."/>
            <person name="Kohn T."/>
            <person name="Peeters S.H."/>
            <person name="Heuer A."/>
            <person name="Rast P."/>
            <person name="Oberbeckmann S."/>
            <person name="Bunk B."/>
            <person name="Jeske O."/>
            <person name="Meyerdierks A."/>
            <person name="Storesund J.E."/>
            <person name="Kallscheuer N."/>
            <person name="Luecker S."/>
            <person name="Lage O.M."/>
            <person name="Pohl T."/>
            <person name="Merkel B.J."/>
            <person name="Hornburger P."/>
            <person name="Mueller R.-W."/>
            <person name="Bruemmer F."/>
            <person name="Labrenz M."/>
            <person name="Spormann A.M."/>
            <person name="Op Den Camp H."/>
            <person name="Overmann J."/>
            <person name="Amann R."/>
            <person name="Jetten M.S.M."/>
            <person name="Mascher T."/>
            <person name="Medema M.H."/>
            <person name="Devos D.P."/>
            <person name="Kaster A.-K."/>
            <person name="Ovreas L."/>
            <person name="Rohde M."/>
            <person name="Galperin M.Y."/>
            <person name="Jogler C."/>
        </authorList>
    </citation>
    <scope>NUCLEOTIDE SEQUENCE [LARGE SCALE GENOMIC DNA]</scope>
    <source>
        <strain evidence="1 2">Pla100</strain>
    </source>
</reference>
<dbReference type="AlphaFoldDB" id="A0A5C5ZWU4"/>
<gene>
    <name evidence="1" type="ORF">Pla100_49860</name>
</gene>
<proteinExistence type="predicted"/>
<dbReference type="Proteomes" id="UP000316213">
    <property type="component" value="Unassembled WGS sequence"/>
</dbReference>
<dbReference type="EMBL" id="SJPM01000014">
    <property type="protein sequence ID" value="TWT91595.1"/>
    <property type="molecule type" value="Genomic_DNA"/>
</dbReference>
<name>A0A5C5ZWU4_9BACT</name>